<dbReference type="PANTHER" id="PTHR33254">
    <property type="entry name" value="4-HYDROXY-4-METHYL-2-OXOGLUTARATE ALDOLASE 3-RELATED"/>
    <property type="match status" value="1"/>
</dbReference>
<dbReference type="CDD" id="cd16841">
    <property type="entry name" value="RraA_family"/>
    <property type="match status" value="1"/>
</dbReference>
<evidence type="ECO:0000256" key="3">
    <source>
        <dbReference type="ARBA" id="ARBA00029596"/>
    </source>
</evidence>
<comment type="cofactor">
    <cofactor evidence="5">
        <name>Mg(2+)</name>
        <dbReference type="ChEBI" id="CHEBI:18420"/>
    </cofactor>
</comment>
<evidence type="ECO:0000256" key="4">
    <source>
        <dbReference type="ARBA" id="ARBA00030169"/>
    </source>
</evidence>
<feature type="binding site" evidence="5">
    <location>
        <position position="163"/>
    </location>
    <ligand>
        <name>substrate</name>
    </ligand>
</feature>
<keyword evidence="7" id="KW-1185">Reference proteome</keyword>
<dbReference type="InterPro" id="IPR036704">
    <property type="entry name" value="RraA/RraA-like_sf"/>
</dbReference>
<keyword evidence="5" id="KW-0479">Metal-binding</keyword>
<dbReference type="Pfam" id="PF03737">
    <property type="entry name" value="RraA-like"/>
    <property type="match status" value="1"/>
</dbReference>
<dbReference type="Gene3D" id="3.50.30.40">
    <property type="entry name" value="Ribonuclease E inhibitor RraA/RraA-like"/>
    <property type="match status" value="1"/>
</dbReference>
<feature type="binding site" evidence="5">
    <location>
        <position position="164"/>
    </location>
    <ligand>
        <name>Mg(2+)</name>
        <dbReference type="ChEBI" id="CHEBI:18420"/>
    </ligand>
</feature>
<evidence type="ECO:0000313" key="6">
    <source>
        <dbReference type="EMBL" id="BAL77644.1"/>
    </source>
</evidence>
<organism evidence="6 7">
    <name type="scientific">Bradyrhizobium cosmicum</name>
    <dbReference type="NCBI Taxonomy" id="1404864"/>
    <lineage>
        <taxon>Bacteria</taxon>
        <taxon>Pseudomonadati</taxon>
        <taxon>Pseudomonadota</taxon>
        <taxon>Alphaproteobacteria</taxon>
        <taxon>Hyphomicrobiales</taxon>
        <taxon>Nitrobacteraceae</taxon>
        <taxon>Bradyrhizobium</taxon>
    </lineage>
</organism>
<dbReference type="GO" id="GO:0046872">
    <property type="term" value="F:metal ion binding"/>
    <property type="evidence" value="ECO:0007669"/>
    <property type="project" value="UniProtKB-KW"/>
</dbReference>
<accession>A0AAI8MFS8</accession>
<comment type="cofactor">
    <cofactor evidence="1">
        <name>a divalent metal cation</name>
        <dbReference type="ChEBI" id="CHEBI:60240"/>
    </cofactor>
</comment>
<dbReference type="KEGG" id="brs:S23_44500"/>
<protein>
    <recommendedName>
        <fullName evidence="2">Putative 4-hydroxy-4-methyl-2-oxoglutarate aldolase</fullName>
    </recommendedName>
    <alternativeName>
        <fullName evidence="3">Regulator of ribonuclease activity homolog</fullName>
    </alternativeName>
    <alternativeName>
        <fullName evidence="4">RraA-like protein</fullName>
    </alternativeName>
</protein>
<dbReference type="EMBL" id="AP012279">
    <property type="protein sequence ID" value="BAL77644.1"/>
    <property type="molecule type" value="Genomic_DNA"/>
</dbReference>
<dbReference type="InterPro" id="IPR005493">
    <property type="entry name" value="RraA/RraA-like"/>
</dbReference>
<evidence type="ECO:0000256" key="5">
    <source>
        <dbReference type="PIRSR" id="PIRSR605493-1"/>
    </source>
</evidence>
<dbReference type="SUPFAM" id="SSF89562">
    <property type="entry name" value="RraA-like"/>
    <property type="match status" value="1"/>
</dbReference>
<keyword evidence="5" id="KW-0460">Magnesium</keyword>
<sequence>MKPDLGYIARAGGTAPTAAANLGENAVTNSATGPLPASVLEALGRYDTPTICNAMEIVAPERRLIGYTTKQLVCPFPDLPPIVGYARTVAIRSVLKSSLPPEEQSKRRIDYYEYVGTGHGPRISVIQDIDGPDVGYGAFWGEVQSNVHKALGCLGVITDGSIRDIPQWAPGFQALAGSIGPSHAWVHAESFGGEVRVAGMTVKSDDLIHADQHGAIVIPLDIAAKLPDAAELCGRRETPILEIARSPDFTLEKLKAALKRSAEIH</sequence>
<dbReference type="AlphaFoldDB" id="A0AAI8MFS8"/>
<evidence type="ECO:0000313" key="7">
    <source>
        <dbReference type="Proteomes" id="UP000007886"/>
    </source>
</evidence>
<evidence type="ECO:0000256" key="1">
    <source>
        <dbReference type="ARBA" id="ARBA00001968"/>
    </source>
</evidence>
<gene>
    <name evidence="6" type="ORF">S23_44500</name>
</gene>
<reference evidence="6 7" key="1">
    <citation type="journal article" date="2012" name="Microbes Environ.">
        <title>Complete genome sequence of Bradyrhizobium sp. S23321: insights into symbiosis evolution in soil oligotrophs.</title>
        <authorList>
            <person name="Okubo T."/>
            <person name="Tsukui T."/>
            <person name="Maita H."/>
            <person name="Okamoto S."/>
            <person name="Oshima K."/>
            <person name="Fujisawa T."/>
            <person name="Saito A."/>
            <person name="Futamata H."/>
            <person name="Hattori R."/>
            <person name="Shimomura Y."/>
            <person name="Haruta S."/>
            <person name="Morimoto S."/>
            <person name="Wang Y."/>
            <person name="Sakai Y."/>
            <person name="Hattori M."/>
            <person name="Aizawa S."/>
            <person name="Nagashima K.V.P."/>
            <person name="Masuda S."/>
            <person name="Hattori T."/>
            <person name="Yamashita A."/>
            <person name="Bao Z."/>
            <person name="Hayatsu M."/>
            <person name="Kajiya-Kanegae H."/>
            <person name="Yoshinaga I."/>
            <person name="Sakamoto K."/>
            <person name="Toyota K."/>
            <person name="Nakao M."/>
            <person name="Kohara M."/>
            <person name="Anda M."/>
            <person name="Niwa R."/>
            <person name="Jung-Hwan P."/>
            <person name="Sameshima-Saito R."/>
            <person name="Tokuda S."/>
            <person name="Yamamoto S."/>
            <person name="Yamamoto S."/>
            <person name="Yokoyama T."/>
            <person name="Akutsu T."/>
            <person name="Nakamura Y."/>
            <person name="Nakahira-Yanaka Y."/>
            <person name="Takada Hoshino Y."/>
            <person name="Hirakawa H."/>
            <person name="Mitsui H."/>
            <person name="Terasawa K."/>
            <person name="Itakura M."/>
            <person name="Sato S."/>
            <person name="Ikeda-Ohtsubo W."/>
            <person name="Sakakura N."/>
            <person name="Kaminuma E."/>
            <person name="Minamisawa K."/>
        </authorList>
    </citation>
    <scope>NUCLEOTIDE SEQUENCE [LARGE SCALE GENOMIC DNA]</scope>
    <source>
        <strain evidence="6 7">S23321</strain>
    </source>
</reference>
<dbReference type="PANTHER" id="PTHR33254:SF4">
    <property type="entry name" value="4-HYDROXY-4-METHYL-2-OXOGLUTARATE ALDOLASE 3-RELATED"/>
    <property type="match status" value="1"/>
</dbReference>
<evidence type="ECO:0000256" key="2">
    <source>
        <dbReference type="ARBA" id="ARBA00016549"/>
    </source>
</evidence>
<proteinExistence type="predicted"/>
<name>A0AAI8MFS8_9BRAD</name>
<dbReference type="Proteomes" id="UP000007886">
    <property type="component" value="Chromosome"/>
</dbReference>